<evidence type="ECO:0000313" key="2">
    <source>
        <dbReference type="EMBL" id="QEX39052.1"/>
    </source>
</evidence>
<keyword evidence="6" id="KW-1185">Reference proteome</keyword>
<reference evidence="2 6" key="3">
    <citation type="submission" date="2019-07" db="EMBL/GenBank/DDBJ databases">
        <title>Comparative genome analysis of staphylococcus lugdunensis shows clonal complex-dependent diversity of the putative virulence factor, ess/type vii locus.</title>
        <authorList>
            <person name="Lebeurre J."/>
            <person name="Dahyot S."/>
            <person name="Diene S."/>
            <person name="Paulay A."/>
            <person name="Aubourg M."/>
            <person name="Argemi X."/>
            <person name="Giard J.-C."/>
            <person name="Tournier I."/>
            <person name="Francois P."/>
            <person name="Pestel-Caron M."/>
        </authorList>
    </citation>
    <scope>NUCLEOTIDE SEQUENCE [LARGE SCALE GENOMIC DNA]</scope>
    <source>
        <strain evidence="2 6">SL13</strain>
    </source>
</reference>
<gene>
    <name evidence="3" type="ORF">EQ812_07240</name>
    <name evidence="2" type="ORF">FO454_09200</name>
    <name evidence="1" type="ORF">HMPREF3225_01665</name>
</gene>
<reference evidence="3 5" key="2">
    <citation type="journal article" date="2019" name="Sci. Transl. Med.">
        <title>Quorum sensing between bacterial species on the skin protects against epidermal injury in atopic dermatitis.</title>
        <authorList>
            <person name="Williams M.R."/>
        </authorList>
    </citation>
    <scope>NUCLEOTIDE SEQUENCE [LARGE SCALE GENOMIC DNA]</scope>
    <source>
        <strain evidence="3 5">E7</strain>
    </source>
</reference>
<dbReference type="EMBL" id="SCHB01000004">
    <property type="protein sequence ID" value="TBW72068.1"/>
    <property type="molecule type" value="Genomic_DNA"/>
</dbReference>
<dbReference type="AlphaFoldDB" id="A0A133Q3P8"/>
<dbReference type="EMBL" id="LRQI01000074">
    <property type="protein sequence ID" value="KXA37492.1"/>
    <property type="molecule type" value="Genomic_DNA"/>
</dbReference>
<dbReference type="Proteomes" id="UP000293637">
    <property type="component" value="Unassembled WGS sequence"/>
</dbReference>
<organism evidence="3 5">
    <name type="scientific">Staphylococcus lugdunensis</name>
    <dbReference type="NCBI Taxonomy" id="28035"/>
    <lineage>
        <taxon>Bacteria</taxon>
        <taxon>Bacillati</taxon>
        <taxon>Bacillota</taxon>
        <taxon>Bacilli</taxon>
        <taxon>Bacillales</taxon>
        <taxon>Staphylococcaceae</taxon>
        <taxon>Staphylococcus</taxon>
    </lineage>
</organism>
<accession>A0A133Q3P8</accession>
<sequence>MPFLSLFHYIKFSYKVQNAFILNFKDIFIIKKLGQEKGQYIVL</sequence>
<dbReference type="Proteomes" id="UP000070063">
    <property type="component" value="Unassembled WGS sequence"/>
</dbReference>
<dbReference type="STRING" id="28035.B6N84_07760"/>
<name>A0A133Q3P8_STALU</name>
<evidence type="ECO:0000313" key="6">
    <source>
        <dbReference type="Proteomes" id="UP000325462"/>
    </source>
</evidence>
<protein>
    <submittedName>
        <fullName evidence="3">Signal peptidase II</fullName>
    </submittedName>
</protein>
<dbReference type="EMBL" id="CP041722">
    <property type="protein sequence ID" value="QEX39052.1"/>
    <property type="molecule type" value="Genomic_DNA"/>
</dbReference>
<proteinExistence type="predicted"/>
<evidence type="ECO:0000313" key="4">
    <source>
        <dbReference type="Proteomes" id="UP000070063"/>
    </source>
</evidence>
<evidence type="ECO:0000313" key="5">
    <source>
        <dbReference type="Proteomes" id="UP000293637"/>
    </source>
</evidence>
<reference evidence="1 4" key="1">
    <citation type="submission" date="2016-01" db="EMBL/GenBank/DDBJ databases">
        <authorList>
            <person name="Mitreva M."/>
            <person name="Pepin K.H."/>
            <person name="Mihindukulasuriya K.A."/>
            <person name="Fulton R."/>
            <person name="Fronick C."/>
            <person name="O'Laughlin M."/>
            <person name="Miner T."/>
            <person name="Herter B."/>
            <person name="Rosa B.A."/>
            <person name="Cordes M."/>
            <person name="Tomlinson C."/>
            <person name="Wollam A."/>
            <person name="Palsikar V.B."/>
            <person name="Mardis E.R."/>
            <person name="Wilson R.K."/>
        </authorList>
    </citation>
    <scope>NUCLEOTIDE SEQUENCE [LARGE SCALE GENOMIC DNA]</scope>
    <source>
        <strain evidence="1 4">MJR7738</strain>
    </source>
</reference>
<dbReference type="Proteomes" id="UP000325462">
    <property type="component" value="Chromosome"/>
</dbReference>
<evidence type="ECO:0000313" key="3">
    <source>
        <dbReference type="EMBL" id="TBW72068.1"/>
    </source>
</evidence>
<evidence type="ECO:0000313" key="1">
    <source>
        <dbReference type="EMBL" id="KXA37492.1"/>
    </source>
</evidence>